<dbReference type="Pfam" id="PF14359">
    <property type="entry name" value="DUF4406"/>
    <property type="match status" value="1"/>
</dbReference>
<comment type="caution">
    <text evidence="1">The sequence shown here is derived from an EMBL/GenBank/DDBJ whole genome shotgun (WGS) entry which is preliminary data.</text>
</comment>
<gene>
    <name evidence="1" type="ORF">GHO37_03140</name>
</gene>
<dbReference type="InterPro" id="IPR025518">
    <property type="entry name" value="DUF4406"/>
</dbReference>
<dbReference type="Gene3D" id="3.40.50.10400">
    <property type="entry name" value="Hypothetical protein PA1492"/>
    <property type="match status" value="1"/>
</dbReference>
<dbReference type="EMBL" id="WIWF01000007">
    <property type="protein sequence ID" value="MQT73302.1"/>
    <property type="molecule type" value="Genomic_DNA"/>
</dbReference>
<dbReference type="SUPFAM" id="SSF52309">
    <property type="entry name" value="N-(deoxy)ribosyltransferase-like"/>
    <property type="match status" value="1"/>
</dbReference>
<sequence length="202" mass="22132">MSIEPEIDCPALHHRAKGYPFGDRVPRTVRMVKTVTADPMPVIGYSYINGAVPTAVISQTFRVWTNSHGAVAAVMQDGQHLGLKPGEFEVASWHDATPQKPIYLSGPMTGLPDLNFPAFHAMAARLRAVGHAVVNPAELDHPTKEWNDCLRRDIVALMECYTVATLTGWEHSKGARLEVLIADRLGMTVVDAHDLVSTETVQ</sequence>
<proteinExistence type="predicted"/>
<protein>
    <submittedName>
        <fullName evidence="1">DUF4406 domain-containing protein</fullName>
    </submittedName>
</protein>
<dbReference type="AlphaFoldDB" id="A0A7X1WRD6"/>
<evidence type="ECO:0000313" key="2">
    <source>
        <dbReference type="Proteomes" id="UP000447574"/>
    </source>
</evidence>
<dbReference type="Proteomes" id="UP000447574">
    <property type="component" value="Unassembled WGS sequence"/>
</dbReference>
<organism evidence="1 2">
    <name type="scientific">Pseudomonas helleri</name>
    <dbReference type="NCBI Taxonomy" id="1608996"/>
    <lineage>
        <taxon>Bacteria</taxon>
        <taxon>Pseudomonadati</taxon>
        <taxon>Pseudomonadota</taxon>
        <taxon>Gammaproteobacteria</taxon>
        <taxon>Pseudomonadales</taxon>
        <taxon>Pseudomonadaceae</taxon>
        <taxon>Pseudomonas</taxon>
    </lineage>
</organism>
<evidence type="ECO:0000313" key="1">
    <source>
        <dbReference type="EMBL" id="MQT73302.1"/>
    </source>
</evidence>
<accession>A0A7X1WRD6</accession>
<name>A0A7X1WRD6_9PSED</name>
<reference evidence="1 2" key="1">
    <citation type="submission" date="2019-10" db="EMBL/GenBank/DDBJ databases">
        <title>Evaluation of single-gene subtyping targets for Pseudomonas.</title>
        <authorList>
            <person name="Reichler S.J."/>
            <person name="Orsi R.H."/>
            <person name="Wiedmann M."/>
            <person name="Martin N.H."/>
            <person name="Murphy S.I."/>
        </authorList>
    </citation>
    <scope>NUCLEOTIDE SEQUENCE [LARGE SCALE GENOMIC DNA]</scope>
    <source>
        <strain evidence="1 2">FSL R10-2932</strain>
    </source>
</reference>
<dbReference type="RefSeq" id="WP_153437723.1">
    <property type="nucleotide sequence ID" value="NZ_WIWF01000007.1"/>
</dbReference>